<evidence type="ECO:0000256" key="5">
    <source>
        <dbReference type="ARBA" id="ARBA00022725"/>
    </source>
</evidence>
<evidence type="ECO:0000256" key="9">
    <source>
        <dbReference type="ARBA" id="ARBA00023157"/>
    </source>
</evidence>
<evidence type="ECO:0000256" key="2">
    <source>
        <dbReference type="ARBA" id="ARBA00022475"/>
    </source>
</evidence>
<feature type="transmembrane region" description="Helical" evidence="13">
    <location>
        <begin position="193"/>
        <end position="223"/>
    </location>
</feature>
<dbReference type="GO" id="GO:0004930">
    <property type="term" value="F:G protein-coupled receptor activity"/>
    <property type="evidence" value="ECO:0007669"/>
    <property type="project" value="UniProtKB-KW"/>
</dbReference>
<dbReference type="GeneTree" id="ENSGT00940000161369"/>
<evidence type="ECO:0000256" key="10">
    <source>
        <dbReference type="ARBA" id="ARBA00023170"/>
    </source>
</evidence>
<comment type="subcellular location">
    <subcellularLocation>
        <location evidence="1">Cell membrane</location>
        <topology evidence="1">Multi-pass membrane protein</topology>
    </subcellularLocation>
</comment>
<feature type="transmembrane region" description="Helical" evidence="13">
    <location>
        <begin position="235"/>
        <end position="259"/>
    </location>
</feature>
<feature type="transmembrane region" description="Helical" evidence="13">
    <location>
        <begin position="271"/>
        <end position="292"/>
    </location>
</feature>
<evidence type="ECO:0000256" key="11">
    <source>
        <dbReference type="ARBA" id="ARBA00023180"/>
    </source>
</evidence>
<dbReference type="PANTHER" id="PTHR26451">
    <property type="entry name" value="G_PROTEIN_RECEP_F1_2 DOMAIN-CONTAINING PROTEIN"/>
    <property type="match status" value="1"/>
</dbReference>
<keyword evidence="6 13" id="KW-1133">Transmembrane helix</keyword>
<feature type="transmembrane region" description="Helical" evidence="13">
    <location>
        <begin position="141"/>
        <end position="163"/>
    </location>
</feature>
<evidence type="ECO:0000256" key="3">
    <source>
        <dbReference type="ARBA" id="ARBA00022606"/>
    </source>
</evidence>
<dbReference type="PROSITE" id="PS50262">
    <property type="entry name" value="G_PROTEIN_RECEP_F1_2"/>
    <property type="match status" value="1"/>
</dbReference>
<keyword evidence="11" id="KW-0325">Glycoprotein</keyword>
<keyword evidence="8 13" id="KW-0472">Membrane</keyword>
<dbReference type="Proteomes" id="UP000261420">
    <property type="component" value="Unplaced"/>
</dbReference>
<name>A0A3B4U9F3_SERDU</name>
<evidence type="ECO:0000313" key="16">
    <source>
        <dbReference type="Proteomes" id="UP000261420"/>
    </source>
</evidence>
<keyword evidence="4 13" id="KW-0812">Transmembrane</keyword>
<evidence type="ECO:0000256" key="1">
    <source>
        <dbReference type="ARBA" id="ARBA00004651"/>
    </source>
</evidence>
<keyword evidence="12" id="KW-0807">Transducer</keyword>
<dbReference type="InterPro" id="IPR052921">
    <property type="entry name" value="GPCR1_Superfamily_Member"/>
</dbReference>
<evidence type="ECO:0000256" key="7">
    <source>
        <dbReference type="ARBA" id="ARBA00023040"/>
    </source>
</evidence>
<evidence type="ECO:0000256" key="12">
    <source>
        <dbReference type="ARBA" id="ARBA00023224"/>
    </source>
</evidence>
<feature type="transmembrane region" description="Helical" evidence="13">
    <location>
        <begin position="25"/>
        <end position="48"/>
    </location>
</feature>
<feature type="transmembrane region" description="Helical" evidence="13">
    <location>
        <begin position="98"/>
        <end position="120"/>
    </location>
</feature>
<keyword evidence="7" id="KW-0297">G-protein coupled receptor</keyword>
<evidence type="ECO:0000256" key="4">
    <source>
        <dbReference type="ARBA" id="ARBA00022692"/>
    </source>
</evidence>
<dbReference type="Gene3D" id="1.20.1070.10">
    <property type="entry name" value="Rhodopsin 7-helix transmembrane proteins"/>
    <property type="match status" value="1"/>
</dbReference>
<dbReference type="PRINTS" id="PR00245">
    <property type="entry name" value="OLFACTORYR"/>
</dbReference>
<keyword evidence="9" id="KW-1015">Disulfide bond</keyword>
<dbReference type="GO" id="GO:0004984">
    <property type="term" value="F:olfactory receptor activity"/>
    <property type="evidence" value="ECO:0007669"/>
    <property type="project" value="InterPro"/>
</dbReference>
<protein>
    <recommendedName>
        <fullName evidence="14">G-protein coupled receptors family 1 profile domain-containing protein</fullName>
    </recommendedName>
</protein>
<accession>A0A3B4U9F3</accession>
<dbReference type="AlphaFoldDB" id="A0A3B4U9F3"/>
<dbReference type="Ensembl" id="ENSSDUT00000015291.1">
    <property type="protein sequence ID" value="ENSSDUP00000015007.1"/>
    <property type="gene ID" value="ENSSDUG00000010952.1"/>
</dbReference>
<dbReference type="FunFam" id="1.20.1070.10:FF:000024">
    <property type="entry name" value="Olfactory receptor"/>
    <property type="match status" value="1"/>
</dbReference>
<feature type="domain" description="G-protein coupled receptors family 1 profile" evidence="14">
    <location>
        <begin position="41"/>
        <end position="290"/>
    </location>
</feature>
<reference evidence="15" key="2">
    <citation type="submission" date="2025-09" db="UniProtKB">
        <authorList>
            <consortium name="Ensembl"/>
        </authorList>
    </citation>
    <scope>IDENTIFICATION</scope>
</reference>
<dbReference type="OMA" id="GGTMEMF"/>
<dbReference type="SMART" id="SM01381">
    <property type="entry name" value="7TM_GPCR_Srsx"/>
    <property type="match status" value="1"/>
</dbReference>
<dbReference type="GO" id="GO:0005886">
    <property type="term" value="C:plasma membrane"/>
    <property type="evidence" value="ECO:0007669"/>
    <property type="project" value="UniProtKB-SubCell"/>
</dbReference>
<feature type="transmembrane region" description="Helical" evidence="13">
    <location>
        <begin position="60"/>
        <end position="86"/>
    </location>
</feature>
<dbReference type="GO" id="GO:0005549">
    <property type="term" value="F:odorant binding"/>
    <property type="evidence" value="ECO:0007669"/>
    <property type="project" value="TreeGrafter"/>
</dbReference>
<keyword evidence="10" id="KW-0675">Receptor</keyword>
<dbReference type="SUPFAM" id="SSF81321">
    <property type="entry name" value="Family A G protein-coupled receptor-like"/>
    <property type="match status" value="1"/>
</dbReference>
<dbReference type="InterPro" id="IPR017452">
    <property type="entry name" value="GPCR_Rhodpsn_7TM"/>
</dbReference>
<evidence type="ECO:0000256" key="13">
    <source>
        <dbReference type="SAM" id="Phobius"/>
    </source>
</evidence>
<organism evidence="15 16">
    <name type="scientific">Seriola dumerili</name>
    <name type="common">Greater amberjack</name>
    <name type="synonym">Caranx dumerili</name>
    <dbReference type="NCBI Taxonomy" id="41447"/>
    <lineage>
        <taxon>Eukaryota</taxon>
        <taxon>Metazoa</taxon>
        <taxon>Chordata</taxon>
        <taxon>Craniata</taxon>
        <taxon>Vertebrata</taxon>
        <taxon>Euteleostomi</taxon>
        <taxon>Actinopterygii</taxon>
        <taxon>Neopterygii</taxon>
        <taxon>Teleostei</taxon>
        <taxon>Neoteleostei</taxon>
        <taxon>Acanthomorphata</taxon>
        <taxon>Carangaria</taxon>
        <taxon>Carangiformes</taxon>
        <taxon>Carangidae</taxon>
        <taxon>Seriola</taxon>
    </lineage>
</organism>
<dbReference type="PRINTS" id="PR00237">
    <property type="entry name" value="GPCRRHODOPSN"/>
</dbReference>
<keyword evidence="2" id="KW-1003">Cell membrane</keyword>
<keyword evidence="3" id="KW-0716">Sensory transduction</keyword>
<dbReference type="InterPro" id="IPR000725">
    <property type="entry name" value="Olfact_rcpt"/>
</dbReference>
<evidence type="ECO:0000256" key="8">
    <source>
        <dbReference type="ARBA" id="ARBA00023136"/>
    </source>
</evidence>
<dbReference type="PANTHER" id="PTHR26451:SF876">
    <property type="entry name" value="OLFACTORY RECEPTOR 10K2"/>
    <property type="match status" value="1"/>
</dbReference>
<keyword evidence="16" id="KW-1185">Reference proteome</keyword>
<evidence type="ECO:0000259" key="14">
    <source>
        <dbReference type="PROSITE" id="PS50262"/>
    </source>
</evidence>
<evidence type="ECO:0000313" key="15">
    <source>
        <dbReference type="Ensembl" id="ENSSDUP00000015007.1"/>
    </source>
</evidence>
<reference evidence="15" key="1">
    <citation type="submission" date="2025-08" db="UniProtKB">
        <authorList>
            <consortium name="Ensembl"/>
        </authorList>
    </citation>
    <scope>IDENTIFICATION</scope>
</reference>
<dbReference type="Pfam" id="PF13853">
    <property type="entry name" value="7tm_4"/>
    <property type="match status" value="1"/>
</dbReference>
<dbReference type="InterPro" id="IPR000276">
    <property type="entry name" value="GPCR_Rhodpsn"/>
</dbReference>
<keyword evidence="5" id="KW-0552">Olfaction</keyword>
<sequence length="358" mass="40351">MPLYNASITVTEFVIGGFDKTKRPMLVGVVILITYVLAVLANMVNILFIIYDRKLHKPMYVLICNLAVVDILYMTSASPTMIGILVGGVNTISYVPCFIQMFAFHLGGVMEMFSLSVMAFDRLVAISYPFQYHSFLTNARTLVLAYFLWILACCFVAVLPASLVPLPHCSSTLKYTFCDYAAIMRTTCVDPTYYFGMVTIILFFLLFFTFCFICLSYLGIIYFVKLSSSSDKKKIGTTCLSHLIVVACYYCPLFIRIVLTRLGVALTLEARHGLMIGAILGPSLVNPFVYCLRTKEIKYKIFKIFTKVVTSHNINIHLYNTINIRHPVSLTSDVVTSQFNGSLNSTSKEHNRTMTEFK</sequence>
<evidence type="ECO:0000256" key="6">
    <source>
        <dbReference type="ARBA" id="ARBA00022989"/>
    </source>
</evidence>
<proteinExistence type="predicted"/>